<dbReference type="InterPro" id="IPR001810">
    <property type="entry name" value="F-box_dom"/>
</dbReference>
<keyword evidence="3" id="KW-1185">Reference proteome</keyword>
<evidence type="ECO:0000259" key="1">
    <source>
        <dbReference type="Pfam" id="PF00646"/>
    </source>
</evidence>
<comment type="caution">
    <text evidence="2">The sequence shown here is derived from an EMBL/GenBank/DDBJ whole genome shotgun (WGS) entry which is preliminary data.</text>
</comment>
<evidence type="ECO:0000313" key="2">
    <source>
        <dbReference type="EMBL" id="CAI5439733.1"/>
    </source>
</evidence>
<organism evidence="2 3">
    <name type="scientific">Caenorhabditis angaria</name>
    <dbReference type="NCBI Taxonomy" id="860376"/>
    <lineage>
        <taxon>Eukaryota</taxon>
        <taxon>Metazoa</taxon>
        <taxon>Ecdysozoa</taxon>
        <taxon>Nematoda</taxon>
        <taxon>Chromadorea</taxon>
        <taxon>Rhabditida</taxon>
        <taxon>Rhabditina</taxon>
        <taxon>Rhabditomorpha</taxon>
        <taxon>Rhabditoidea</taxon>
        <taxon>Rhabditidae</taxon>
        <taxon>Peloderinae</taxon>
        <taxon>Caenorhabditis</taxon>
    </lineage>
</organism>
<accession>A0A9P1MWU0</accession>
<sequence>MAPVLRKSTIEQTKKIDKIVNRRRLEEKLKEDRKWNLENVLWFKYPDLVQRTIMSYLNPKSLMEFSKTSKDIKYDVFSFNETLYALHLTISSNLRENEEKEKGTKIMCQKLTIRRPQIIARYGDDVEVWDYFGRVDVQKKVVWEEIETAKKIDVVVAKHLNKYLEMYQNSIQQFSFENKITSIYSFNLTGLRRLIDLQIRSKEEVDVLEIGMITLEQFMRLTKVLAIDTNLSFDKIIKFKAKYADIKCEELDEQKAFEYLRMWEDEELPQCIEYRTIRNMQIDNLDLTACESHLEQNQRNPYHLIGNSIKRSPNYLDSIHILDVGVIYINFVFDENEDERHFNYGYGFERLCSRKTKVTYTNYHNSSKDEIFPLISDEPWKITENGGIHEVALRYINKYLDLYKNSIKTCKFASNRARFLNKFDLKNLKRLKTLSSFCCQEDNTIIDRFITSKQFSRLRSFATFRSIFTFDQILEFNGEKLTGKCLEFDEELNRKYLEMVANGNIHENIRNIDITKGERKELDFGLDFYAKGFKVLSSQKRDDKSLAFTIETNFKPAKKLEIVINNAMFQMKTTGWFDIPFELREMVISHMDAKTRCKFSECSRKCEDEVKEWKDHMNRIIFFEYDEISCLCFEFCGQNSEFPDYGLEFSAKRSTRTTITYRKFGEIEMEKKDDFQDENREMIRNSTKMWTKSVRGAKKDVVLQYLKDSLKTYQKSCRYFLFENKTTSIFDFDLKDLKRLDSIYVDCIENVDFMQIGFMEQKQYCQLKHIITPSKNLKFSEILEFPGRILVGKCDEMDPQTIKNYLEMWKNGKIREDLFAIRVETPQNSNLDMRFYNENLKVFKCFQKTSFSKGFVFEIPNGKCRVEIGTQFVLFAREL</sequence>
<dbReference type="AlphaFoldDB" id="A0A9P1MWU0"/>
<dbReference type="PANTHER" id="PTHR31006:SF5">
    <property type="entry name" value="PROTEIN CBG09232"/>
    <property type="match status" value="1"/>
</dbReference>
<gene>
    <name evidence="2" type="ORF">CAMP_LOCUS2370</name>
</gene>
<dbReference type="Pfam" id="PF00646">
    <property type="entry name" value="F-box"/>
    <property type="match status" value="2"/>
</dbReference>
<evidence type="ECO:0000313" key="3">
    <source>
        <dbReference type="Proteomes" id="UP001152747"/>
    </source>
</evidence>
<feature type="domain" description="F-box" evidence="1">
    <location>
        <begin position="576"/>
        <end position="608"/>
    </location>
</feature>
<dbReference type="Proteomes" id="UP001152747">
    <property type="component" value="Unassembled WGS sequence"/>
</dbReference>
<dbReference type="PANTHER" id="PTHR31006">
    <property type="entry name" value="F-BOX DOMAIN-CONTAINING PROTEIN-RELATED-RELATED"/>
    <property type="match status" value="1"/>
</dbReference>
<protein>
    <recommendedName>
        <fullName evidence="1">F-box domain-containing protein</fullName>
    </recommendedName>
</protein>
<dbReference type="EMBL" id="CANHGI010000001">
    <property type="protein sequence ID" value="CAI5439733.1"/>
    <property type="molecule type" value="Genomic_DNA"/>
</dbReference>
<proteinExistence type="predicted"/>
<reference evidence="2" key="1">
    <citation type="submission" date="2022-11" db="EMBL/GenBank/DDBJ databases">
        <authorList>
            <person name="Kikuchi T."/>
        </authorList>
    </citation>
    <scope>NUCLEOTIDE SEQUENCE</scope>
    <source>
        <strain evidence="2">PS1010</strain>
    </source>
</reference>
<feature type="domain" description="F-box" evidence="1">
    <location>
        <begin position="46"/>
        <end position="71"/>
    </location>
</feature>
<dbReference type="InterPro" id="IPR042317">
    <property type="entry name" value="She-1-like"/>
</dbReference>
<name>A0A9P1MWU0_9PELO</name>